<dbReference type="RefSeq" id="WP_116415197.1">
    <property type="nucleotide sequence ID" value="NZ_NBWZ01000001.1"/>
</dbReference>
<proteinExistence type="predicted"/>
<dbReference type="InterPro" id="IPR009339">
    <property type="entry name" value="DUF998"/>
</dbReference>
<feature type="transmembrane region" description="Helical" evidence="1">
    <location>
        <begin position="94"/>
        <end position="115"/>
    </location>
</feature>
<evidence type="ECO:0000313" key="3">
    <source>
        <dbReference type="Proteomes" id="UP000256486"/>
    </source>
</evidence>
<keyword evidence="1" id="KW-1133">Transmembrane helix</keyword>
<protein>
    <recommendedName>
        <fullName evidence="4">DUF998 domain-containing protein</fullName>
    </recommendedName>
</protein>
<evidence type="ECO:0008006" key="4">
    <source>
        <dbReference type="Google" id="ProtNLM"/>
    </source>
</evidence>
<feature type="transmembrane region" description="Helical" evidence="1">
    <location>
        <begin position="194"/>
        <end position="216"/>
    </location>
</feature>
<keyword evidence="1" id="KW-0472">Membrane</keyword>
<accession>A0A3E0VLQ4</accession>
<evidence type="ECO:0000313" key="2">
    <source>
        <dbReference type="EMBL" id="RFA09797.1"/>
    </source>
</evidence>
<keyword evidence="1" id="KW-0812">Transmembrane</keyword>
<name>A0A3E0VLQ4_9MICO</name>
<evidence type="ECO:0000256" key="1">
    <source>
        <dbReference type="SAM" id="Phobius"/>
    </source>
</evidence>
<gene>
    <name evidence="2" type="ORF">B7R54_11715</name>
</gene>
<feature type="transmembrane region" description="Helical" evidence="1">
    <location>
        <begin position="135"/>
        <end position="157"/>
    </location>
</feature>
<organism evidence="2 3">
    <name type="scientific">Subtercola boreus</name>
    <dbReference type="NCBI Taxonomy" id="120213"/>
    <lineage>
        <taxon>Bacteria</taxon>
        <taxon>Bacillati</taxon>
        <taxon>Actinomycetota</taxon>
        <taxon>Actinomycetes</taxon>
        <taxon>Micrococcales</taxon>
        <taxon>Microbacteriaceae</taxon>
        <taxon>Subtercola</taxon>
    </lineage>
</organism>
<reference evidence="2 3" key="1">
    <citation type="submission" date="2017-04" db="EMBL/GenBank/DDBJ databases">
        <title>Comparative genome analysis of Subtercola boreus.</title>
        <authorList>
            <person name="Cho Y.-J."/>
            <person name="Cho A."/>
            <person name="Kim O.-S."/>
            <person name="Lee J.-I."/>
        </authorList>
    </citation>
    <scope>NUCLEOTIDE SEQUENCE [LARGE SCALE GENOMIC DNA]</scope>
    <source>
        <strain evidence="2 3">K300</strain>
    </source>
</reference>
<sequence length="248" mass="25301">MEPRRPPRPPGFSRSGRSTALVAVRLVGAVLLAVGVAVIWATRLASQTNVYLSEMGASDAPTPLIFNSGLLAIAVGGGLVALGRSGIRSRVRLLGAWSISATLLFACLSIALASRVTCSPGCPVPFTNGSTVADFVHTLAATLGFAAVGLAIIQAAYAHTLRPLFAVSIASGALIILASGVGGLLSVFRFRVDLGGWLELAAATVALLWVIVFALVRLPAADVADAVRAPEPVFSGEPTRAGAPPATL</sequence>
<dbReference type="Proteomes" id="UP000256486">
    <property type="component" value="Unassembled WGS sequence"/>
</dbReference>
<feature type="transmembrane region" description="Helical" evidence="1">
    <location>
        <begin position="20"/>
        <end position="42"/>
    </location>
</feature>
<feature type="transmembrane region" description="Helical" evidence="1">
    <location>
        <begin position="164"/>
        <end position="188"/>
    </location>
</feature>
<dbReference type="AlphaFoldDB" id="A0A3E0VLQ4"/>
<feature type="transmembrane region" description="Helical" evidence="1">
    <location>
        <begin position="62"/>
        <end position="82"/>
    </location>
</feature>
<dbReference type="Pfam" id="PF06197">
    <property type="entry name" value="DUF998"/>
    <property type="match status" value="1"/>
</dbReference>
<comment type="caution">
    <text evidence="2">The sequence shown here is derived from an EMBL/GenBank/DDBJ whole genome shotgun (WGS) entry which is preliminary data.</text>
</comment>
<keyword evidence="3" id="KW-1185">Reference proteome</keyword>
<dbReference type="EMBL" id="NBWZ01000001">
    <property type="protein sequence ID" value="RFA09797.1"/>
    <property type="molecule type" value="Genomic_DNA"/>
</dbReference>
<dbReference type="OrthoDB" id="5125802at2"/>